<reference evidence="4" key="2">
    <citation type="journal article" date="2023" name="Plants (Basel)">
        <title>Annotation of the Turnera subulata (Passifloraceae) Draft Genome Reveals the S-Locus Evolved after the Divergence of Turneroideae from Passifloroideae in a Stepwise Manner.</title>
        <authorList>
            <person name="Henning P.M."/>
            <person name="Roalson E.H."/>
            <person name="Mir W."/>
            <person name="McCubbin A.G."/>
            <person name="Shore J.S."/>
        </authorList>
    </citation>
    <scope>NUCLEOTIDE SEQUENCE</scope>
    <source>
        <strain evidence="4">F60SS</strain>
    </source>
</reference>
<evidence type="ECO:0000313" key="4">
    <source>
        <dbReference type="EMBL" id="KAJ4825004.1"/>
    </source>
</evidence>
<dbReference type="EMBL" id="JAKUCV010007036">
    <property type="protein sequence ID" value="KAJ4825004.1"/>
    <property type="molecule type" value="Genomic_DNA"/>
</dbReference>
<dbReference type="AlphaFoldDB" id="A0A9Q0F526"/>
<feature type="non-terminal residue" evidence="4">
    <location>
        <position position="274"/>
    </location>
</feature>
<feature type="domain" description="Alpha/beta hydrolase fold-3" evidence="3">
    <location>
        <begin position="181"/>
        <end position="274"/>
    </location>
</feature>
<dbReference type="PANTHER" id="PTHR23024:SF582">
    <property type="entry name" value="CARBOXYLESTERASE 12-RELATED"/>
    <property type="match status" value="1"/>
</dbReference>
<dbReference type="Pfam" id="PF07859">
    <property type="entry name" value="Abhydrolase_3"/>
    <property type="match status" value="1"/>
</dbReference>
<dbReference type="InterPro" id="IPR050466">
    <property type="entry name" value="Carboxylest/Gibb_receptor"/>
</dbReference>
<feature type="region of interest" description="Disordered" evidence="2">
    <location>
        <begin position="84"/>
        <end position="109"/>
    </location>
</feature>
<dbReference type="OrthoDB" id="408631at2759"/>
<name>A0A9Q0F526_9ROSI</name>
<sequence>MKASGFRCLSQLKRQILQPTMRELKAETRICAPYTHKYLFLSHLLLNSKPQTHQNPSLKTTHHQLPLLHKTQVGSYSSRRALASRPGFMGSSGENKSTSGPESPSDTLSPADNEVALEFRFFRVFKDGRVELLQEDDEKIPPSDNPATGVRSKDVIISKEPPISARIFLPKLKQGSKFPLLFYVHGGGFCMRSAFTERYHKFCSSVAAGADFIVVSIEYGLFPSRPLPACYEDSWAGLQWMASHVDGNGAEAWLNDHADFSKVFIAGNSAGGNI</sequence>
<evidence type="ECO:0000256" key="2">
    <source>
        <dbReference type="SAM" id="MobiDB-lite"/>
    </source>
</evidence>
<evidence type="ECO:0000259" key="3">
    <source>
        <dbReference type="Pfam" id="PF07859"/>
    </source>
</evidence>
<reference evidence="4" key="1">
    <citation type="submission" date="2022-02" db="EMBL/GenBank/DDBJ databases">
        <authorList>
            <person name="Henning P.M."/>
            <person name="McCubbin A.G."/>
            <person name="Shore J.S."/>
        </authorList>
    </citation>
    <scope>NUCLEOTIDE SEQUENCE</scope>
    <source>
        <strain evidence="4">F60SS</strain>
        <tissue evidence="4">Leaves</tissue>
    </source>
</reference>
<keyword evidence="5" id="KW-1185">Reference proteome</keyword>
<proteinExistence type="inferred from homology"/>
<comment type="similarity">
    <text evidence="1">Belongs to the 'GDXG' lipolytic enzyme family.</text>
</comment>
<gene>
    <name evidence="4" type="ORF">Tsubulata_044139</name>
</gene>
<accession>A0A9Q0F526</accession>
<dbReference type="PANTHER" id="PTHR23024">
    <property type="entry name" value="ARYLACETAMIDE DEACETYLASE"/>
    <property type="match status" value="1"/>
</dbReference>
<dbReference type="Proteomes" id="UP001141552">
    <property type="component" value="Unassembled WGS sequence"/>
</dbReference>
<comment type="caution">
    <text evidence="4">The sequence shown here is derived from an EMBL/GenBank/DDBJ whole genome shotgun (WGS) entry which is preliminary data.</text>
</comment>
<feature type="compositionally biased region" description="Polar residues" evidence="2">
    <location>
        <begin position="92"/>
        <end position="109"/>
    </location>
</feature>
<dbReference type="InterPro" id="IPR013094">
    <property type="entry name" value="AB_hydrolase_3"/>
</dbReference>
<evidence type="ECO:0000313" key="5">
    <source>
        <dbReference type="Proteomes" id="UP001141552"/>
    </source>
</evidence>
<organism evidence="4 5">
    <name type="scientific">Turnera subulata</name>
    <dbReference type="NCBI Taxonomy" id="218843"/>
    <lineage>
        <taxon>Eukaryota</taxon>
        <taxon>Viridiplantae</taxon>
        <taxon>Streptophyta</taxon>
        <taxon>Embryophyta</taxon>
        <taxon>Tracheophyta</taxon>
        <taxon>Spermatophyta</taxon>
        <taxon>Magnoliopsida</taxon>
        <taxon>eudicotyledons</taxon>
        <taxon>Gunneridae</taxon>
        <taxon>Pentapetalae</taxon>
        <taxon>rosids</taxon>
        <taxon>fabids</taxon>
        <taxon>Malpighiales</taxon>
        <taxon>Passifloraceae</taxon>
        <taxon>Turnera</taxon>
    </lineage>
</organism>
<dbReference type="Gene3D" id="3.40.50.1820">
    <property type="entry name" value="alpha/beta hydrolase"/>
    <property type="match status" value="1"/>
</dbReference>
<dbReference type="SUPFAM" id="SSF53474">
    <property type="entry name" value="alpha/beta-Hydrolases"/>
    <property type="match status" value="1"/>
</dbReference>
<dbReference type="InterPro" id="IPR029058">
    <property type="entry name" value="AB_hydrolase_fold"/>
</dbReference>
<evidence type="ECO:0000256" key="1">
    <source>
        <dbReference type="ARBA" id="ARBA00010515"/>
    </source>
</evidence>
<dbReference type="GO" id="GO:0016787">
    <property type="term" value="F:hydrolase activity"/>
    <property type="evidence" value="ECO:0007669"/>
    <property type="project" value="InterPro"/>
</dbReference>
<protein>
    <recommendedName>
        <fullName evidence="3">Alpha/beta hydrolase fold-3 domain-containing protein</fullName>
    </recommendedName>
</protein>